<dbReference type="RefSeq" id="WP_005597013.1">
    <property type="nucleotide sequence ID" value="NZ_AFWE01000175.1"/>
</dbReference>
<gene>
    <name evidence="1" type="ORF">VIS19158_09872</name>
</gene>
<accession>F9RR14</accession>
<dbReference type="EMBL" id="AFWE01000175">
    <property type="protein sequence ID" value="EGU33600.1"/>
    <property type="molecule type" value="Genomic_DNA"/>
</dbReference>
<dbReference type="Gene3D" id="2.30.30.30">
    <property type="match status" value="1"/>
</dbReference>
<dbReference type="Proteomes" id="UP000004349">
    <property type="component" value="Unassembled WGS sequence"/>
</dbReference>
<name>F9RR14_9VIBR</name>
<proteinExistence type="predicted"/>
<evidence type="ECO:0000313" key="2">
    <source>
        <dbReference type="Proteomes" id="UP000004349"/>
    </source>
</evidence>
<evidence type="ECO:0000313" key="1">
    <source>
        <dbReference type="EMBL" id="EGU33600.1"/>
    </source>
</evidence>
<sequence>MFSDGSYEDVAAIFLEAESEQRSILLIELLNKQVKLSVDNGSIELVAK</sequence>
<organism evidence="1 2">
    <name type="scientific">Vibrio scophthalmi LMG 19158</name>
    <dbReference type="NCBI Taxonomy" id="870967"/>
    <lineage>
        <taxon>Bacteria</taxon>
        <taxon>Pseudomonadati</taxon>
        <taxon>Pseudomonadota</taxon>
        <taxon>Gammaproteobacteria</taxon>
        <taxon>Vibrionales</taxon>
        <taxon>Vibrionaceae</taxon>
        <taxon>Vibrio</taxon>
    </lineage>
</organism>
<reference evidence="1 2" key="1">
    <citation type="journal article" date="2012" name="Int. J. Syst. Evol. Microbiol.">
        <title>Vibrio caribbeanicus sp. nov., isolated from the marine sponge Scleritoderma cyanea.</title>
        <authorList>
            <person name="Hoffmann M."/>
            <person name="Monday S.R."/>
            <person name="Allard M.W."/>
            <person name="Strain E.A."/>
            <person name="Whittaker P."/>
            <person name="Naum M."/>
            <person name="McCarthy P.J."/>
            <person name="Lopez J.V."/>
            <person name="Fischer M."/>
            <person name="Brown E.W."/>
        </authorList>
    </citation>
    <scope>NUCLEOTIDE SEQUENCE [LARGE SCALE GENOMIC DNA]</scope>
    <source>
        <strain evidence="1 2">LMG 19158</strain>
    </source>
</reference>
<dbReference type="AlphaFoldDB" id="F9RR14"/>
<protein>
    <submittedName>
        <fullName evidence="1">Uncharacterized protein</fullName>
    </submittedName>
</protein>
<dbReference type="InterPro" id="IPR014722">
    <property type="entry name" value="Rib_uL2_dom2"/>
</dbReference>
<comment type="caution">
    <text evidence="1">The sequence shown here is derived from an EMBL/GenBank/DDBJ whole genome shotgun (WGS) entry which is preliminary data.</text>
</comment>